<evidence type="ECO:0000256" key="1">
    <source>
        <dbReference type="SAM" id="MobiDB-lite"/>
    </source>
</evidence>
<proteinExistence type="predicted"/>
<evidence type="ECO:0000313" key="2">
    <source>
        <dbReference type="EMBL" id="MBK1630533.1"/>
    </source>
</evidence>
<feature type="region of interest" description="Disordered" evidence="1">
    <location>
        <begin position="190"/>
        <end position="214"/>
    </location>
</feature>
<dbReference type="Proteomes" id="UP000748752">
    <property type="component" value="Unassembled WGS sequence"/>
</dbReference>
<name>A0ABS1CF63_9GAMM</name>
<keyword evidence="3" id="KW-1185">Reference proteome</keyword>
<dbReference type="Gene3D" id="1.50.10.20">
    <property type="match status" value="2"/>
</dbReference>
<accession>A0ABS1CF63</accession>
<protein>
    <recommendedName>
        <fullName evidence="4">Terpene cyclase/mutase family protein</fullName>
    </recommendedName>
</protein>
<dbReference type="EMBL" id="NRRV01000013">
    <property type="protein sequence ID" value="MBK1630533.1"/>
    <property type="molecule type" value="Genomic_DNA"/>
</dbReference>
<reference evidence="2 3" key="1">
    <citation type="journal article" date="2020" name="Microorganisms">
        <title>Osmotic Adaptation and Compatible Solute Biosynthesis of Phototrophic Bacteria as Revealed from Genome Analyses.</title>
        <authorList>
            <person name="Imhoff J.F."/>
            <person name="Rahn T."/>
            <person name="Kunzel S."/>
            <person name="Keller A."/>
            <person name="Neulinger S.C."/>
        </authorList>
    </citation>
    <scope>NUCLEOTIDE SEQUENCE [LARGE SCALE GENOMIC DNA]</scope>
    <source>
        <strain evidence="2 3">DSM 6210</strain>
    </source>
</reference>
<gene>
    <name evidence="2" type="ORF">CKO31_07195</name>
</gene>
<dbReference type="SUPFAM" id="SSF48239">
    <property type="entry name" value="Terpenoid cyclases/Protein prenyltransferases"/>
    <property type="match status" value="1"/>
</dbReference>
<evidence type="ECO:0008006" key="4">
    <source>
        <dbReference type="Google" id="ProtNLM"/>
    </source>
</evidence>
<organism evidence="2 3">
    <name type="scientific">Thiohalocapsa halophila</name>
    <dbReference type="NCBI Taxonomy" id="69359"/>
    <lineage>
        <taxon>Bacteria</taxon>
        <taxon>Pseudomonadati</taxon>
        <taxon>Pseudomonadota</taxon>
        <taxon>Gammaproteobacteria</taxon>
        <taxon>Chromatiales</taxon>
        <taxon>Chromatiaceae</taxon>
        <taxon>Thiohalocapsa</taxon>
    </lineage>
</organism>
<comment type="caution">
    <text evidence="2">The sequence shown here is derived from an EMBL/GenBank/DDBJ whole genome shotgun (WGS) entry which is preliminary data.</text>
</comment>
<dbReference type="InterPro" id="IPR008930">
    <property type="entry name" value="Terpenoid_cyclase/PrenylTrfase"/>
</dbReference>
<evidence type="ECO:0000313" key="3">
    <source>
        <dbReference type="Proteomes" id="UP000748752"/>
    </source>
</evidence>
<sequence length="349" mass="37162">MVSVGGACAQGVVDRALAVQALKHTDYGLRLLREHQQEDGSWNDSVATTALALRAFLESYQGYSESDGAFVTRPLTYLLDHAAEDGAISDRKTGRARDTATVMLALHATDNPRYTPVVQAAAGYLIRSQGSADNGIPETDARYGAVGAHEDAPPSLETQYWALEALTAAGVDLPQGFRNRAAAFISQLQNSRPGKDESGADYAGGFVSAPEQPQSGASRATATMTHAAVAALRDVGIPDTDPRVEAARRWIADHYSGGLPVTAAASPDPFLFFDAFVRSMVASGQPVIETPKGGTHNWRNDAISTLLELHRPDGSWGVRANAVLSAETDPVLSTARSVNALNRIIHSWR</sequence>
<dbReference type="CDD" id="cd00688">
    <property type="entry name" value="ISOPREN_C2_like"/>
    <property type="match status" value="1"/>
</dbReference>